<organism evidence="1">
    <name type="scientific">Sesamum radiatum</name>
    <name type="common">Black benniseed</name>
    <dbReference type="NCBI Taxonomy" id="300843"/>
    <lineage>
        <taxon>Eukaryota</taxon>
        <taxon>Viridiplantae</taxon>
        <taxon>Streptophyta</taxon>
        <taxon>Embryophyta</taxon>
        <taxon>Tracheophyta</taxon>
        <taxon>Spermatophyta</taxon>
        <taxon>Magnoliopsida</taxon>
        <taxon>eudicotyledons</taxon>
        <taxon>Gunneridae</taxon>
        <taxon>Pentapetalae</taxon>
        <taxon>asterids</taxon>
        <taxon>lamiids</taxon>
        <taxon>Lamiales</taxon>
        <taxon>Pedaliaceae</taxon>
        <taxon>Sesamum</taxon>
    </lineage>
</organism>
<accession>A0AAW2L5A8</accession>
<gene>
    <name evidence="1" type="ORF">Sradi_5703900</name>
</gene>
<reference evidence="1" key="1">
    <citation type="submission" date="2020-06" db="EMBL/GenBank/DDBJ databases">
        <authorList>
            <person name="Li T."/>
            <person name="Hu X."/>
            <person name="Zhang T."/>
            <person name="Song X."/>
            <person name="Zhang H."/>
            <person name="Dai N."/>
            <person name="Sheng W."/>
            <person name="Hou X."/>
            <person name="Wei L."/>
        </authorList>
    </citation>
    <scope>NUCLEOTIDE SEQUENCE</scope>
    <source>
        <strain evidence="1">G02</strain>
        <tissue evidence="1">Leaf</tissue>
    </source>
</reference>
<name>A0AAW2L5A8_SESRA</name>
<reference evidence="1" key="2">
    <citation type="journal article" date="2024" name="Plant">
        <title>Genomic evolution and insights into agronomic trait innovations of Sesamum species.</title>
        <authorList>
            <person name="Miao H."/>
            <person name="Wang L."/>
            <person name="Qu L."/>
            <person name="Liu H."/>
            <person name="Sun Y."/>
            <person name="Le M."/>
            <person name="Wang Q."/>
            <person name="Wei S."/>
            <person name="Zheng Y."/>
            <person name="Lin W."/>
            <person name="Duan Y."/>
            <person name="Cao H."/>
            <person name="Xiong S."/>
            <person name="Wang X."/>
            <person name="Wei L."/>
            <person name="Li C."/>
            <person name="Ma Q."/>
            <person name="Ju M."/>
            <person name="Zhao R."/>
            <person name="Li G."/>
            <person name="Mu C."/>
            <person name="Tian Q."/>
            <person name="Mei H."/>
            <person name="Zhang T."/>
            <person name="Gao T."/>
            <person name="Zhang H."/>
        </authorList>
    </citation>
    <scope>NUCLEOTIDE SEQUENCE</scope>
    <source>
        <strain evidence="1">G02</strain>
    </source>
</reference>
<sequence length="110" mass="12756">MAQNSERTIKEMTSFDLNQQPLCIEYPTLDVDFELKSGLFTYFLLFVAFKVKSRTNTSKIHVVYSGMRPQGITEEQIKLRAFPFSLGDKVKDWLYSLPLGTIPSWNELKK</sequence>
<protein>
    <submittedName>
        <fullName evidence="1">Uncharacterized protein</fullName>
    </submittedName>
</protein>
<comment type="caution">
    <text evidence="1">The sequence shown here is derived from an EMBL/GenBank/DDBJ whole genome shotgun (WGS) entry which is preliminary data.</text>
</comment>
<evidence type="ECO:0000313" key="1">
    <source>
        <dbReference type="EMBL" id="KAL0313046.1"/>
    </source>
</evidence>
<dbReference type="AlphaFoldDB" id="A0AAW2L5A8"/>
<dbReference type="EMBL" id="JACGWJ010000026">
    <property type="protein sequence ID" value="KAL0313046.1"/>
    <property type="molecule type" value="Genomic_DNA"/>
</dbReference>
<proteinExistence type="predicted"/>